<keyword evidence="2 10" id="KW-0813">Transport</keyword>
<comment type="subcellular location">
    <subcellularLocation>
        <location evidence="1 10">Cell outer membrane</location>
        <topology evidence="1 10">Multi-pass membrane protein</topology>
    </subcellularLocation>
</comment>
<evidence type="ECO:0000313" key="15">
    <source>
        <dbReference type="EMBL" id="REC56523.1"/>
    </source>
</evidence>
<evidence type="ECO:0000256" key="9">
    <source>
        <dbReference type="ARBA" id="ARBA00023237"/>
    </source>
</evidence>
<dbReference type="PROSITE" id="PS01156">
    <property type="entry name" value="TONB_DEPENDENT_REC_2"/>
    <property type="match status" value="1"/>
</dbReference>
<dbReference type="PROSITE" id="PS52016">
    <property type="entry name" value="TONB_DEPENDENT_REC_3"/>
    <property type="match status" value="1"/>
</dbReference>
<keyword evidence="9 10" id="KW-0998">Cell outer membrane</keyword>
<evidence type="ECO:0000256" key="6">
    <source>
        <dbReference type="ARBA" id="ARBA00023065"/>
    </source>
</evidence>
<evidence type="ECO:0000256" key="5">
    <source>
        <dbReference type="ARBA" id="ARBA00022729"/>
    </source>
</evidence>
<feature type="domain" description="TonB-dependent receptor plug" evidence="14">
    <location>
        <begin position="79"/>
        <end position="184"/>
    </location>
</feature>
<dbReference type="GO" id="GO:0015889">
    <property type="term" value="P:cobalamin transport"/>
    <property type="evidence" value="ECO:0007669"/>
    <property type="project" value="TreeGrafter"/>
</dbReference>
<dbReference type="PANTHER" id="PTHR30069:SF53">
    <property type="entry name" value="COLICIN I RECEPTOR-RELATED"/>
    <property type="match status" value="1"/>
</dbReference>
<evidence type="ECO:0000313" key="16">
    <source>
        <dbReference type="Proteomes" id="UP000257131"/>
    </source>
</evidence>
<dbReference type="InterPro" id="IPR036942">
    <property type="entry name" value="Beta-barrel_TonB_sf"/>
</dbReference>
<feature type="domain" description="TonB-dependent receptor-like beta-barrel" evidence="13">
    <location>
        <begin position="232"/>
        <end position="615"/>
    </location>
</feature>
<gene>
    <name evidence="15" type="ORF">DRV84_09620</name>
</gene>
<evidence type="ECO:0000256" key="3">
    <source>
        <dbReference type="ARBA" id="ARBA00022452"/>
    </source>
</evidence>
<dbReference type="GO" id="GO:0006811">
    <property type="term" value="P:monoatomic ion transport"/>
    <property type="evidence" value="ECO:0007669"/>
    <property type="project" value="UniProtKB-KW"/>
</dbReference>
<keyword evidence="16" id="KW-1185">Reference proteome</keyword>
<evidence type="ECO:0000256" key="10">
    <source>
        <dbReference type="PROSITE-ProRule" id="PRU01360"/>
    </source>
</evidence>
<evidence type="ECO:0000256" key="11">
    <source>
        <dbReference type="PROSITE-ProRule" id="PRU10144"/>
    </source>
</evidence>
<evidence type="ECO:0000256" key="12">
    <source>
        <dbReference type="RuleBase" id="RU003357"/>
    </source>
</evidence>
<dbReference type="InterPro" id="IPR012910">
    <property type="entry name" value="Plug_dom"/>
</dbReference>
<organism evidence="15 16">
    <name type="scientific">Rhodosalinus sediminis</name>
    <dbReference type="NCBI Taxonomy" id="1940533"/>
    <lineage>
        <taxon>Bacteria</taxon>
        <taxon>Pseudomonadati</taxon>
        <taxon>Pseudomonadota</taxon>
        <taxon>Alphaproteobacteria</taxon>
        <taxon>Rhodobacterales</taxon>
        <taxon>Paracoccaceae</taxon>
        <taxon>Rhodosalinus</taxon>
    </lineage>
</organism>
<evidence type="ECO:0000256" key="1">
    <source>
        <dbReference type="ARBA" id="ARBA00004571"/>
    </source>
</evidence>
<dbReference type="Gene3D" id="2.170.130.10">
    <property type="entry name" value="TonB-dependent receptor, plug domain"/>
    <property type="match status" value="1"/>
</dbReference>
<keyword evidence="3 10" id="KW-1134">Transmembrane beta strand</keyword>
<dbReference type="AlphaFoldDB" id="A0A3D9BSM2"/>
<dbReference type="CDD" id="cd01347">
    <property type="entry name" value="ligand_gated_channel"/>
    <property type="match status" value="1"/>
</dbReference>
<dbReference type="GO" id="GO:0009279">
    <property type="term" value="C:cell outer membrane"/>
    <property type="evidence" value="ECO:0007669"/>
    <property type="project" value="UniProtKB-SubCell"/>
</dbReference>
<dbReference type="PANTHER" id="PTHR30069">
    <property type="entry name" value="TONB-DEPENDENT OUTER MEMBRANE RECEPTOR"/>
    <property type="match status" value="1"/>
</dbReference>
<name>A0A3D9BSM2_9RHOB</name>
<evidence type="ECO:0000256" key="8">
    <source>
        <dbReference type="ARBA" id="ARBA00023136"/>
    </source>
</evidence>
<dbReference type="InterPro" id="IPR000531">
    <property type="entry name" value="Beta-barrel_TonB"/>
</dbReference>
<evidence type="ECO:0000259" key="14">
    <source>
        <dbReference type="Pfam" id="PF07715"/>
    </source>
</evidence>
<evidence type="ECO:0000259" key="13">
    <source>
        <dbReference type="Pfam" id="PF00593"/>
    </source>
</evidence>
<dbReference type="Pfam" id="PF00593">
    <property type="entry name" value="TonB_dep_Rec_b-barrel"/>
    <property type="match status" value="1"/>
</dbReference>
<evidence type="ECO:0000256" key="7">
    <source>
        <dbReference type="ARBA" id="ARBA00023077"/>
    </source>
</evidence>
<dbReference type="Pfam" id="PF07715">
    <property type="entry name" value="Plug"/>
    <property type="match status" value="1"/>
</dbReference>
<keyword evidence="5" id="KW-0732">Signal</keyword>
<dbReference type="InterPro" id="IPR039426">
    <property type="entry name" value="TonB-dep_rcpt-like"/>
</dbReference>
<evidence type="ECO:0000256" key="2">
    <source>
        <dbReference type="ARBA" id="ARBA00022448"/>
    </source>
</evidence>
<dbReference type="Gene3D" id="2.40.170.20">
    <property type="entry name" value="TonB-dependent receptor, beta-barrel domain"/>
    <property type="match status" value="1"/>
</dbReference>
<accession>A0A3D9BSM2</accession>
<comment type="similarity">
    <text evidence="10 12">Belongs to the TonB-dependent receptor family.</text>
</comment>
<dbReference type="InterPro" id="IPR010917">
    <property type="entry name" value="TonB_rcpt_CS"/>
</dbReference>
<dbReference type="InterPro" id="IPR037066">
    <property type="entry name" value="Plug_dom_sf"/>
</dbReference>
<sequence>MCFPPWCRHWVRKACLSLPELETHGGGPLGRPNWDSRMNRTIFVAGLATLAAQSAAGQEAFDLGTLVVSPSLSPVPEGEVASTLEVLTGDEIRGRDTGARDTLARLRGVSYSANGGLGTSTTLRIRGLGNEYIGVRLDGIDISDPSSAQLSFNFGQLVGSGLSRIEVLKGSQSALYGSEAIGGVVNLQSWRPTRDGASGEALLEAGSFGTLKGSASAGFRSERGEVALTLGRTETDGISAKADNDEKDGFDQTRITISGRFAATETLTFGANVLWRDSESEYDGSTPNETLTKEETGARVFAELVTDRVTHTLSFSEFVVDRQDSAGTAEFTLKDFDGKRRELVYKANAALGANAELDVGLSRTTEDVDVTDPQPSDEFEGDETTVAAFAELRWRPAEPTNVSVALRREDSSEFGVKTTGRIGVAHRLREDLTLRAVAGTGYRAPSLFERYSRYADTTTTLKPETSESYEIGLQKALRNGGEVKATLFYTEIDDRIGYEGGGYNQVDGTTVTQGLEISGIYDVTDRVTLTGSYTYTDAEEEGETLARVPRHDLVLGASADLSDKWSATGEIRRVADVEASSFAPADNKVGDYTLVNLGVGYDVTDTADLYLRVENALDEDYETAGGYNTPGRAVFAGLRASF</sequence>
<comment type="caution">
    <text evidence="15">The sequence shown here is derived from an EMBL/GenBank/DDBJ whole genome shotgun (WGS) entry which is preliminary data.</text>
</comment>
<reference evidence="15 16" key="1">
    <citation type="journal article" date="2017" name="Int. J. Syst. Evol. Microbiol.">
        <title>Rhodosalinus sediminis gen. nov., sp. nov., isolated from marine saltern.</title>
        <authorList>
            <person name="Guo L.Y."/>
            <person name="Ling S.K."/>
            <person name="Li C.M."/>
            <person name="Chen G.J."/>
            <person name="Du Z.J."/>
        </authorList>
    </citation>
    <scope>NUCLEOTIDE SEQUENCE [LARGE SCALE GENOMIC DNA]</scope>
    <source>
        <strain evidence="15 16">WDN1C137</strain>
    </source>
</reference>
<keyword evidence="4 10" id="KW-0812">Transmembrane</keyword>
<proteinExistence type="inferred from homology"/>
<dbReference type="EMBL" id="QOHR01000011">
    <property type="protein sequence ID" value="REC56523.1"/>
    <property type="molecule type" value="Genomic_DNA"/>
</dbReference>
<keyword evidence="15" id="KW-0675">Receptor</keyword>
<keyword evidence="7 12" id="KW-0798">TonB box</keyword>
<keyword evidence="8 10" id="KW-0472">Membrane</keyword>
<feature type="short sequence motif" description="TonB C-terminal box" evidence="11">
    <location>
        <begin position="625"/>
        <end position="642"/>
    </location>
</feature>
<keyword evidence="6" id="KW-0406">Ion transport</keyword>
<dbReference type="SUPFAM" id="SSF56935">
    <property type="entry name" value="Porins"/>
    <property type="match status" value="1"/>
</dbReference>
<protein>
    <submittedName>
        <fullName evidence="15">TonB-dependent receptor</fullName>
    </submittedName>
</protein>
<dbReference type="Proteomes" id="UP000257131">
    <property type="component" value="Unassembled WGS sequence"/>
</dbReference>
<evidence type="ECO:0000256" key="4">
    <source>
        <dbReference type="ARBA" id="ARBA00022692"/>
    </source>
</evidence>